<evidence type="ECO:0000313" key="3">
    <source>
        <dbReference type="Proteomes" id="UP000682739"/>
    </source>
</evidence>
<sequence length="1245" mass="135825">MKVFKFSSVLAALIIAGCGGSDDDPVADTPDPQPEPVQTSVSGKAAKGTIANGVLKIYKYVDGVATEVSSDEIVESQVTSDAQGNYTFTLIDYEGPVKVEVGVSSDASAATTMVCDAPSGCGDVAFGGVIDLTASSPNFSLASVTNIESGQAAKVNVTPLTHIATALVEASGTVSADMIASKKSKVANTFGIQGDISALDPTPLESNQDVASEDNGEELRYGLINSGLAQALYSGGGDISEKLAAATEDLVENDGNMLAEDDGDDQFEFNLSAVLNGAADAAVVVATNLQNDSTITNGTEVAGELEQMETELENEAEYRVVLAGEDGRTNSEEEETTEGDAVELAKAMVDDVRVFKNLFDEDHASNAAITAQGDEFVALIEDAGDMIELEEDNFTLLAQVSDAMTEITMADNGTTTQFDLANYVTVEGVTGTILYDEENYLFSVQATTTSQQSLNIDAALSLAEDGESVTFSLEGTMESANAKFAIKEGSGIVVNLSESVTEEQLESGDTDVEITAGSLMLDVELNQKATSTVINPVTFNGKLSAELVMVDVPVLNWTHVDFDSWLDRQLGYFPLYERDVEQMPIPDKIMLSGTFSSLEGAELSATLTLDVKEPGAYEPVGLDTDTGALLEDAVRFVSVSDDGNVASYRDNIDFVDDEDFESTVYTYTDLTDGAEEKHRVLRRDTSYKGEWFYTGFYEFKYGKEQQTDGTSIDVAVNRQVLFSSNVVIVNTTTVTAVDSNGDGVTDFYSFMDQNMVNQLETPAEFSLESAFDENGNIAIYTELVSTNEFNYDVSADKSFKEFLEFWFNGYQVNISSALDAIAYSARNDEHYANYYLSGKGLVRENSDDYLALVTGADDQPIRGVLVQPRIDNAMTFTIAEDDSSFNIDLLQQANFNVTTAVEDDLSLDYDLNFNSSLYSLTMTVDSEVEASTTEGMPNTFEYKVTMMHEFEGNYEPQHMASILRFEPVDYDQDGVYEWEAHVTRGERFNENGEIEAHDGGIVYEGIEDYEYLVHTFKIEYGIQLIPSVKADNMATGVAKRMVEQSYLSFNRGLEDRYSYTTYMQMFEWAQYDGYGRVSQFELALEADKHLDFEAGFSGSYYAHLVEPENLEGLENEETYLDVSASLAVGLTLQDYEVDLMLSANRTELDDGKFELRVNYKTPDAEAQRSFRVFVNSTTSDTFYAANAEGVVLSVTEPEEEPTGDEEVIIGEIKVGANAVLAAEVVKRGDAIFIKYKDEDGTVETL</sequence>
<protein>
    <submittedName>
        <fullName evidence="2">Uncharacterized protein</fullName>
    </submittedName>
</protein>
<accession>A0A975DFG9</accession>
<dbReference type="AlphaFoldDB" id="A0A975DFG9"/>
<dbReference type="PROSITE" id="PS51257">
    <property type="entry name" value="PROKAR_LIPOPROTEIN"/>
    <property type="match status" value="1"/>
</dbReference>
<reference evidence="2" key="1">
    <citation type="submission" date="2021-03" db="EMBL/GenBank/DDBJ databases">
        <title>Description of Psychrosphaera ytuae sp. nov. isolated from deep sea sediment of South China Sea.</title>
        <authorList>
            <person name="Zhang J."/>
            <person name="Xu X.-D."/>
        </authorList>
    </citation>
    <scope>NUCLEOTIDE SEQUENCE</scope>
    <source>
        <strain evidence="2">MTZ26</strain>
    </source>
</reference>
<proteinExistence type="predicted"/>
<dbReference type="KEGG" id="psym:J1N51_04180"/>
<organism evidence="2 3">
    <name type="scientific">Psychrosphaera ytuae</name>
    <dbReference type="NCBI Taxonomy" id="2820710"/>
    <lineage>
        <taxon>Bacteria</taxon>
        <taxon>Pseudomonadati</taxon>
        <taxon>Pseudomonadota</taxon>
        <taxon>Gammaproteobacteria</taxon>
        <taxon>Alteromonadales</taxon>
        <taxon>Pseudoalteromonadaceae</taxon>
        <taxon>Psychrosphaera</taxon>
    </lineage>
</organism>
<name>A0A975DFG9_9GAMM</name>
<feature type="region of interest" description="Disordered" evidence="1">
    <location>
        <begin position="22"/>
        <end position="44"/>
    </location>
</feature>
<evidence type="ECO:0000313" key="2">
    <source>
        <dbReference type="EMBL" id="QTH64675.1"/>
    </source>
</evidence>
<gene>
    <name evidence="2" type="ORF">J1N51_04180</name>
</gene>
<keyword evidence="3" id="KW-1185">Reference proteome</keyword>
<dbReference type="EMBL" id="CP072110">
    <property type="protein sequence ID" value="QTH64675.1"/>
    <property type="molecule type" value="Genomic_DNA"/>
</dbReference>
<dbReference type="Proteomes" id="UP000682739">
    <property type="component" value="Chromosome"/>
</dbReference>
<dbReference type="RefSeq" id="WP_208832729.1">
    <property type="nucleotide sequence ID" value="NZ_CP072110.1"/>
</dbReference>
<evidence type="ECO:0000256" key="1">
    <source>
        <dbReference type="SAM" id="MobiDB-lite"/>
    </source>
</evidence>